<feature type="compositionally biased region" description="Polar residues" evidence="2">
    <location>
        <begin position="810"/>
        <end position="822"/>
    </location>
</feature>
<protein>
    <recommendedName>
        <fullName evidence="7">Stealth protein CR3 conserved region 3 domain-containing protein</fullName>
    </recommendedName>
</protein>
<evidence type="ECO:0008006" key="7">
    <source>
        <dbReference type="Google" id="ProtNLM"/>
    </source>
</evidence>
<dbReference type="PANTHER" id="PTHR24045">
    <property type="match status" value="1"/>
</dbReference>
<sequence>MQRSIRLASDASSVFGSLSSNSNEHGQTKWSFLAFRSKTTRLVILAFALSSTVLFILLSLTDALSALDVMSSPFTSLRPSGQSTIPTLPGALQTDEADEDGSYSEDIEEESPEKSVSEGSEDTHSQPYILPDFFTKPTLAGMSSRNLKENYHIFKPNKPSRRARAKDWKSIIEVPILDDDCLESWVGNGQICSKEAIAAAPVEIDVVWTWVNGSDPSWLSQYIHFSQPNITKLRYDSGAPPTKHFRNKDELRHSLRSIADNMAPENKVRRLHLVLGDWALDKEDGQELLQRLGEQPDQTVGPVSPDREWRIGQIPGWLRTSLVGIEEDGISVHIHHHANIFVDRTSTGTLEEAQLYRSRTLPSFNSFSIEGQLLNIPGIAPYFIYFNDDFFLTRNHGRQDWVTPITGPVLRLAVPSWIQSAEFPPTACPHEWSALLRSNWLLKKRFGDRKRPGLEHIPKPISVPMMDEVANTWPEDFALSSKRRFREVDSGATPESRIGDIHAIYLSTLLLVERSRESMLYTWAVLKMGGEDGIWGPTARNEIKRLFALAPNSKQSIMVPGVTKAVRPWFGWNKLKESILGMDSELPMATSLQWSSLDGSLPKGKHRGSSARCTVDLGKCFGPFWTMKMNTTAENAFKRLTFLYPECGECILSALVRDSGPKGIASILPDRNATFIPTQILKKEIQPHMPLTKEWRPTDFSREAVITGTVEDEPVNLRKWALRLIARYQYSTGENEFEFSMIHNPDDLKATNDRLTHNKGISSFVLNDDLEGPPDVLDVSIRLIRSFLENRWHLKAWWERSGWTDESGGSHHSVSIRSPHQI</sequence>
<keyword evidence="3" id="KW-0472">Membrane</keyword>
<feature type="compositionally biased region" description="Basic and acidic residues" evidence="2">
    <location>
        <begin position="112"/>
        <end position="124"/>
    </location>
</feature>
<reference evidence="6" key="1">
    <citation type="submission" date="2014-08" db="EMBL/GenBank/DDBJ databases">
        <authorList>
            <person name="Sharma Rahul"/>
            <person name="Thines Marco"/>
        </authorList>
    </citation>
    <scope>NUCLEOTIDE SEQUENCE</scope>
</reference>
<feature type="domain" description="Stealth protein CR3 conserved region 3" evidence="5">
    <location>
        <begin position="456"/>
        <end position="488"/>
    </location>
</feature>
<evidence type="ECO:0000313" key="6">
    <source>
        <dbReference type="EMBL" id="CDZ96700.1"/>
    </source>
</evidence>
<accession>A0A0F7SF33</accession>
<feature type="transmembrane region" description="Helical" evidence="3">
    <location>
        <begin position="42"/>
        <end position="60"/>
    </location>
</feature>
<dbReference type="InterPro" id="IPR031357">
    <property type="entry name" value="Stealth_CR3"/>
</dbReference>
<keyword evidence="3" id="KW-0812">Transmembrane</keyword>
<evidence type="ECO:0000259" key="5">
    <source>
        <dbReference type="Pfam" id="PF17102"/>
    </source>
</evidence>
<feature type="compositionally biased region" description="Acidic residues" evidence="2">
    <location>
        <begin position="95"/>
        <end position="111"/>
    </location>
</feature>
<feature type="region of interest" description="Disordered" evidence="2">
    <location>
        <begin position="77"/>
        <end position="128"/>
    </location>
</feature>
<dbReference type="Pfam" id="PF17102">
    <property type="entry name" value="Stealth_CR3"/>
    <property type="match status" value="1"/>
</dbReference>
<name>A0A0F7SF33_PHARH</name>
<organism evidence="6">
    <name type="scientific">Phaffia rhodozyma</name>
    <name type="common">Yeast</name>
    <name type="synonym">Xanthophyllomyces dendrorhous</name>
    <dbReference type="NCBI Taxonomy" id="264483"/>
    <lineage>
        <taxon>Eukaryota</taxon>
        <taxon>Fungi</taxon>
        <taxon>Dikarya</taxon>
        <taxon>Basidiomycota</taxon>
        <taxon>Agaricomycotina</taxon>
        <taxon>Tremellomycetes</taxon>
        <taxon>Cystofilobasidiales</taxon>
        <taxon>Mrakiaceae</taxon>
        <taxon>Phaffia</taxon>
    </lineage>
</organism>
<feature type="compositionally biased region" description="Polar residues" evidence="2">
    <location>
        <begin position="77"/>
        <end position="86"/>
    </location>
</feature>
<feature type="region of interest" description="Disordered" evidence="2">
    <location>
        <begin position="803"/>
        <end position="822"/>
    </location>
</feature>
<evidence type="ECO:0000256" key="2">
    <source>
        <dbReference type="SAM" id="MobiDB-lite"/>
    </source>
</evidence>
<evidence type="ECO:0000256" key="1">
    <source>
        <dbReference type="ARBA" id="ARBA00022679"/>
    </source>
</evidence>
<evidence type="ECO:0000256" key="3">
    <source>
        <dbReference type="SAM" id="Phobius"/>
    </source>
</evidence>
<dbReference type="InterPro" id="IPR047141">
    <property type="entry name" value="Stealth"/>
</dbReference>
<dbReference type="AlphaFoldDB" id="A0A0F7SF33"/>
<dbReference type="GO" id="GO:0005794">
    <property type="term" value="C:Golgi apparatus"/>
    <property type="evidence" value="ECO:0007669"/>
    <property type="project" value="TreeGrafter"/>
</dbReference>
<dbReference type="Pfam" id="PF17101">
    <property type="entry name" value="Stealth_CR1"/>
    <property type="match status" value="1"/>
</dbReference>
<dbReference type="EMBL" id="LN483167">
    <property type="protein sequence ID" value="CDZ96700.1"/>
    <property type="molecule type" value="Genomic_DNA"/>
</dbReference>
<dbReference type="GO" id="GO:0003976">
    <property type="term" value="F:UDP-N-acetylglucosamine-lysosomal-enzyme N-acetylglucosaminephosphotransferase activity"/>
    <property type="evidence" value="ECO:0007669"/>
    <property type="project" value="TreeGrafter"/>
</dbReference>
<keyword evidence="1" id="KW-0808">Transferase</keyword>
<dbReference type="GO" id="GO:0046835">
    <property type="term" value="P:carbohydrate phosphorylation"/>
    <property type="evidence" value="ECO:0007669"/>
    <property type="project" value="TreeGrafter"/>
</dbReference>
<proteinExistence type="predicted"/>
<dbReference type="InterPro" id="IPR031358">
    <property type="entry name" value="Stealth_CR1"/>
</dbReference>
<evidence type="ECO:0000259" key="4">
    <source>
        <dbReference type="Pfam" id="PF17101"/>
    </source>
</evidence>
<keyword evidence="3" id="KW-1133">Transmembrane helix</keyword>
<feature type="domain" description="Stealth protein CR1 conserved region 1" evidence="4">
    <location>
        <begin position="204"/>
        <end position="221"/>
    </location>
</feature>
<dbReference type="PANTHER" id="PTHR24045:SF0">
    <property type="entry name" value="N-ACETYLGLUCOSAMINE-1-PHOSPHOTRANSFERASE SUBUNITS ALPHA_BETA"/>
    <property type="match status" value="1"/>
</dbReference>